<dbReference type="OrthoDB" id="9764638at2"/>
<dbReference type="AlphaFoldDB" id="A0A1W2BIM2"/>
<reference evidence="8 9" key="1">
    <citation type="submission" date="2017-04" db="EMBL/GenBank/DDBJ databases">
        <authorList>
            <person name="Afonso C.L."/>
            <person name="Miller P.J."/>
            <person name="Scott M.A."/>
            <person name="Spackman E."/>
            <person name="Goraichik I."/>
            <person name="Dimitrov K.M."/>
            <person name="Suarez D.L."/>
            <person name="Swayne D.E."/>
        </authorList>
    </citation>
    <scope>NUCLEOTIDE SEQUENCE [LARGE SCALE GENOMIC DNA]</scope>
    <source>
        <strain evidence="8 9">DSM 3385</strain>
    </source>
</reference>
<feature type="active site" description="Acyl-thioester intermediate" evidence="4">
    <location>
        <position position="90"/>
    </location>
</feature>
<evidence type="ECO:0000256" key="5">
    <source>
        <dbReference type="RuleBase" id="RU003557"/>
    </source>
</evidence>
<dbReference type="EMBL" id="FWXY01000008">
    <property type="protein sequence ID" value="SMC72610.1"/>
    <property type="molecule type" value="Genomic_DNA"/>
</dbReference>
<evidence type="ECO:0000256" key="2">
    <source>
        <dbReference type="ARBA" id="ARBA00022679"/>
    </source>
</evidence>
<name>A0A1W2BIM2_9BACT</name>
<dbReference type="InterPro" id="IPR020617">
    <property type="entry name" value="Thiolase_C"/>
</dbReference>
<dbReference type="CDD" id="cd00751">
    <property type="entry name" value="thiolase"/>
    <property type="match status" value="1"/>
</dbReference>
<evidence type="ECO:0000313" key="8">
    <source>
        <dbReference type="EMBL" id="SMC72610.1"/>
    </source>
</evidence>
<evidence type="ECO:0000259" key="6">
    <source>
        <dbReference type="Pfam" id="PF00108"/>
    </source>
</evidence>
<sequence length="395" mass="42978">MFKNVFVPYKGYWSSPFSKWQGSFQNENAVDLAAATTKKFFELRGYKAEHFDGIVFGSTIPQREWFYDAPNFATQIGNPDISGPRIAQACATSTVSMNYAAGCIELGSHKNLLVATTDRTSNCANLIWPNPQGPGGRPYFESWMLDSFAWDPCADTSPVQTAENVAKEHGFTREQSDALAVNRYNKYLDALADDRAFQKRYMIPVEIKISKKKSILVEGDEGIMPSTPEGLARLKTQPDCILTFGAQTHPADGNAGMVVTSRERARDFSADNAVEIQILSYGYARTKKAHMPAAPTPAAKMAMENAGIKVSDLAAVKTHNPFSVNDLAMSKLLGVDDKIFNNYGSSMIFGHPQGSTTMRLLVELIEELVILGGGYGLLAGCAAGDTGAALIVKVN</sequence>
<keyword evidence="9" id="KW-1185">Reference proteome</keyword>
<feature type="active site" description="Proton acceptor" evidence="4">
    <location>
        <position position="351"/>
    </location>
</feature>
<feature type="domain" description="Thiolase N-terminal" evidence="6">
    <location>
        <begin position="15"/>
        <end position="262"/>
    </location>
</feature>
<dbReference type="RefSeq" id="WP_084068627.1">
    <property type="nucleotide sequence ID" value="NZ_FWXY01000008.1"/>
</dbReference>
<protein>
    <submittedName>
        <fullName evidence="8">Acetyl-CoA acetyltransferase</fullName>
    </submittedName>
</protein>
<gene>
    <name evidence="8" type="ORF">SAMN02746065_108114</name>
</gene>
<dbReference type="InterPro" id="IPR016039">
    <property type="entry name" value="Thiolase-like"/>
</dbReference>
<dbReference type="SUPFAM" id="SSF53901">
    <property type="entry name" value="Thiolase-like"/>
    <property type="match status" value="1"/>
</dbReference>
<dbReference type="Pfam" id="PF02803">
    <property type="entry name" value="Thiolase_C"/>
    <property type="match status" value="1"/>
</dbReference>
<evidence type="ECO:0000313" key="9">
    <source>
        <dbReference type="Proteomes" id="UP000192418"/>
    </source>
</evidence>
<feature type="active site" description="Proton acceptor" evidence="4">
    <location>
        <position position="381"/>
    </location>
</feature>
<evidence type="ECO:0000256" key="3">
    <source>
        <dbReference type="ARBA" id="ARBA00023315"/>
    </source>
</evidence>
<evidence type="ECO:0000256" key="4">
    <source>
        <dbReference type="PIRSR" id="PIRSR000429-1"/>
    </source>
</evidence>
<dbReference type="InterPro" id="IPR002155">
    <property type="entry name" value="Thiolase"/>
</dbReference>
<organism evidence="8 9">
    <name type="scientific">Desulfocicer vacuolatum DSM 3385</name>
    <dbReference type="NCBI Taxonomy" id="1121400"/>
    <lineage>
        <taxon>Bacteria</taxon>
        <taxon>Pseudomonadati</taxon>
        <taxon>Thermodesulfobacteriota</taxon>
        <taxon>Desulfobacteria</taxon>
        <taxon>Desulfobacterales</taxon>
        <taxon>Desulfobacteraceae</taxon>
        <taxon>Desulfocicer</taxon>
    </lineage>
</organism>
<evidence type="ECO:0000256" key="1">
    <source>
        <dbReference type="ARBA" id="ARBA00010982"/>
    </source>
</evidence>
<proteinExistence type="inferred from homology"/>
<dbReference type="STRING" id="1121400.SAMN02746065_108114"/>
<dbReference type="Pfam" id="PF00108">
    <property type="entry name" value="Thiolase_N"/>
    <property type="match status" value="1"/>
</dbReference>
<dbReference type="PANTHER" id="PTHR18919">
    <property type="entry name" value="ACETYL-COA C-ACYLTRANSFERASE"/>
    <property type="match status" value="1"/>
</dbReference>
<dbReference type="PIRSF" id="PIRSF000429">
    <property type="entry name" value="Ac-CoA_Ac_transf"/>
    <property type="match status" value="1"/>
</dbReference>
<dbReference type="PANTHER" id="PTHR18919:SF140">
    <property type="entry name" value="ACETYL-COA C-ACETYLTRANSFERASE (ACETOACETYL-COA THIOLASE) (ACAB-5)"/>
    <property type="match status" value="1"/>
</dbReference>
<evidence type="ECO:0000259" key="7">
    <source>
        <dbReference type="Pfam" id="PF02803"/>
    </source>
</evidence>
<dbReference type="InterPro" id="IPR020616">
    <property type="entry name" value="Thiolase_N"/>
</dbReference>
<comment type="similarity">
    <text evidence="1 5">Belongs to the thiolase-like superfamily. Thiolase family.</text>
</comment>
<dbReference type="Proteomes" id="UP000192418">
    <property type="component" value="Unassembled WGS sequence"/>
</dbReference>
<keyword evidence="2 5" id="KW-0808">Transferase</keyword>
<dbReference type="Gene3D" id="3.40.47.10">
    <property type="match status" value="2"/>
</dbReference>
<keyword evidence="3 5" id="KW-0012">Acyltransferase</keyword>
<feature type="domain" description="Thiolase C-terminal" evidence="7">
    <location>
        <begin position="277"/>
        <end position="393"/>
    </location>
</feature>
<dbReference type="GO" id="GO:0003988">
    <property type="term" value="F:acetyl-CoA C-acyltransferase activity"/>
    <property type="evidence" value="ECO:0007669"/>
    <property type="project" value="UniProtKB-ARBA"/>
</dbReference>
<accession>A0A1W2BIM2</accession>